<dbReference type="Proteomes" id="UP000178659">
    <property type="component" value="Unassembled WGS sequence"/>
</dbReference>
<evidence type="ECO:0000313" key="2">
    <source>
        <dbReference type="Proteomes" id="UP000178659"/>
    </source>
</evidence>
<organism evidence="1 2">
    <name type="scientific">Candidatus Blackburnbacteria bacterium RIFCSPLOWO2_01_FULL_40_20</name>
    <dbReference type="NCBI Taxonomy" id="1797519"/>
    <lineage>
        <taxon>Bacteria</taxon>
        <taxon>Candidatus Blackburniibacteriota</taxon>
    </lineage>
</organism>
<dbReference type="AlphaFoldDB" id="A0A1G1VAV3"/>
<evidence type="ECO:0000313" key="1">
    <source>
        <dbReference type="EMBL" id="OGY12486.1"/>
    </source>
</evidence>
<sequence>MLAFEVVKLTFGRGIVTPVELRQRLLLWFRTQGLFDVVIDPVGSLGAGADSPPPPPDGTPGV</sequence>
<reference evidence="1 2" key="1">
    <citation type="journal article" date="2016" name="Nat. Commun.">
        <title>Thousands of microbial genomes shed light on interconnected biogeochemical processes in an aquifer system.</title>
        <authorList>
            <person name="Anantharaman K."/>
            <person name="Brown C.T."/>
            <person name="Hug L.A."/>
            <person name="Sharon I."/>
            <person name="Castelle C.J."/>
            <person name="Probst A.J."/>
            <person name="Thomas B.C."/>
            <person name="Singh A."/>
            <person name="Wilkins M.J."/>
            <person name="Karaoz U."/>
            <person name="Brodie E.L."/>
            <person name="Williams K.H."/>
            <person name="Hubbard S.S."/>
            <person name="Banfield J.F."/>
        </authorList>
    </citation>
    <scope>NUCLEOTIDE SEQUENCE [LARGE SCALE GENOMIC DNA]</scope>
</reference>
<gene>
    <name evidence="1" type="ORF">A3A77_00735</name>
</gene>
<proteinExistence type="predicted"/>
<name>A0A1G1VAV3_9BACT</name>
<accession>A0A1G1VAV3</accession>
<comment type="caution">
    <text evidence="1">The sequence shown here is derived from an EMBL/GenBank/DDBJ whole genome shotgun (WGS) entry which is preliminary data.</text>
</comment>
<protein>
    <submittedName>
        <fullName evidence="1">Uncharacterized protein</fullName>
    </submittedName>
</protein>
<dbReference type="EMBL" id="MHCC01000027">
    <property type="protein sequence ID" value="OGY12486.1"/>
    <property type="molecule type" value="Genomic_DNA"/>
</dbReference>